<evidence type="ECO:0000256" key="4">
    <source>
        <dbReference type="ARBA" id="ARBA00022679"/>
    </source>
</evidence>
<evidence type="ECO:0000256" key="10">
    <source>
        <dbReference type="ARBA" id="ARBA00023152"/>
    </source>
</evidence>
<keyword evidence="14" id="KW-0175">Coiled coil</keyword>
<dbReference type="Pfam" id="PF13833">
    <property type="entry name" value="EF-hand_8"/>
    <property type="match status" value="2"/>
</dbReference>
<evidence type="ECO:0000256" key="14">
    <source>
        <dbReference type="SAM" id="Coils"/>
    </source>
</evidence>
<name>A0ABS2YB32_POLSP</name>
<dbReference type="InterPro" id="IPR019807">
    <property type="entry name" value="Hexokinase_BS"/>
</dbReference>
<comment type="catalytic activity">
    <reaction evidence="12">
        <text>D-glucose + ATP = D-glucose 6-phosphate + ADP + H(+)</text>
        <dbReference type="Rhea" id="RHEA:17825"/>
        <dbReference type="ChEBI" id="CHEBI:4167"/>
        <dbReference type="ChEBI" id="CHEBI:15378"/>
        <dbReference type="ChEBI" id="CHEBI:30616"/>
        <dbReference type="ChEBI" id="CHEBI:61548"/>
        <dbReference type="ChEBI" id="CHEBI:456216"/>
        <dbReference type="EC" id="2.7.1.1"/>
    </reaction>
    <physiologicalReaction direction="left-to-right" evidence="12">
        <dbReference type="Rhea" id="RHEA:17826"/>
    </physiologicalReaction>
</comment>
<dbReference type="PROSITE" id="PS00018">
    <property type="entry name" value="EF_HAND_1"/>
    <property type="match status" value="1"/>
</dbReference>
<evidence type="ECO:0000256" key="1">
    <source>
        <dbReference type="ARBA" id="ARBA00004888"/>
    </source>
</evidence>
<proteinExistence type="inferred from homology"/>
<comment type="similarity">
    <text evidence="3 13">Belongs to the hexokinase family.</text>
</comment>
<feature type="non-terminal residue" evidence="16">
    <location>
        <position position="576"/>
    </location>
</feature>
<comment type="caution">
    <text evidence="16">The sequence shown here is derived from an EMBL/GenBank/DDBJ whole genome shotgun (WGS) entry which is preliminary data.</text>
</comment>
<dbReference type="PROSITE" id="PS51748">
    <property type="entry name" value="HEXOKINASE_2"/>
    <property type="match status" value="1"/>
</dbReference>
<keyword evidence="7 13" id="KW-0418">Kinase</keyword>
<evidence type="ECO:0000256" key="9">
    <source>
        <dbReference type="ARBA" id="ARBA00022840"/>
    </source>
</evidence>
<protein>
    <recommendedName>
        <fullName evidence="13">Phosphotransferase</fullName>
        <ecNumber evidence="13">2.7.1.-</ecNumber>
    </recommendedName>
</protein>
<accession>A0ABS2YB32</accession>
<feature type="domain" description="EF-hand" evidence="15">
    <location>
        <begin position="432"/>
        <end position="467"/>
    </location>
</feature>
<reference evidence="16" key="1">
    <citation type="journal article" date="2021" name="Cell">
        <title>Tracing the genetic footprints of vertebrate landing in non-teleost ray-finned fishes.</title>
        <authorList>
            <person name="Bi X."/>
            <person name="Wang K."/>
            <person name="Yang L."/>
            <person name="Pan H."/>
            <person name="Jiang H."/>
            <person name="Wei Q."/>
            <person name="Fang M."/>
            <person name="Yu H."/>
            <person name="Zhu C."/>
            <person name="Cai Y."/>
            <person name="He Y."/>
            <person name="Gan X."/>
            <person name="Zeng H."/>
            <person name="Yu D."/>
            <person name="Zhu Y."/>
            <person name="Jiang H."/>
            <person name="Qiu Q."/>
            <person name="Yang H."/>
            <person name="Zhang Y.E."/>
            <person name="Wang W."/>
            <person name="Zhu M."/>
            <person name="He S."/>
            <person name="Zhang G."/>
        </authorList>
    </citation>
    <scope>NUCLEOTIDE SEQUENCE</scope>
    <source>
        <strain evidence="16">Pddl_001</strain>
    </source>
</reference>
<evidence type="ECO:0000256" key="5">
    <source>
        <dbReference type="ARBA" id="ARBA00022723"/>
    </source>
</evidence>
<keyword evidence="5" id="KW-0479">Metal-binding</keyword>
<evidence type="ECO:0000256" key="12">
    <source>
        <dbReference type="ARBA" id="ARBA00048160"/>
    </source>
</evidence>
<keyword evidence="9 13" id="KW-0067">ATP-binding</keyword>
<dbReference type="InterPro" id="IPR022673">
    <property type="entry name" value="Hexokinase_C"/>
</dbReference>
<keyword evidence="17" id="KW-1185">Reference proteome</keyword>
<keyword evidence="6 13" id="KW-0547">Nucleotide-binding</keyword>
<feature type="domain" description="EF-hand" evidence="15">
    <location>
        <begin position="502"/>
        <end position="537"/>
    </location>
</feature>
<dbReference type="Proteomes" id="UP001166093">
    <property type="component" value="Unassembled WGS sequence"/>
</dbReference>
<dbReference type="EC" id="2.7.1.-" evidence="13"/>
<dbReference type="SUPFAM" id="SSF47473">
    <property type="entry name" value="EF-hand"/>
    <property type="match status" value="1"/>
</dbReference>
<dbReference type="SMART" id="SM00054">
    <property type="entry name" value="EFh"/>
    <property type="match status" value="2"/>
</dbReference>
<dbReference type="Gene3D" id="3.30.420.40">
    <property type="match status" value="1"/>
</dbReference>
<evidence type="ECO:0000256" key="13">
    <source>
        <dbReference type="RuleBase" id="RU362007"/>
    </source>
</evidence>
<evidence type="ECO:0000313" key="16">
    <source>
        <dbReference type="EMBL" id="MBN3283496.1"/>
    </source>
</evidence>
<dbReference type="PROSITE" id="PS50222">
    <property type="entry name" value="EF_HAND_2"/>
    <property type="match status" value="2"/>
</dbReference>
<dbReference type="InterPro" id="IPR002048">
    <property type="entry name" value="EF_hand_dom"/>
</dbReference>
<comment type="pathway">
    <text evidence="2">Carbohydrate metabolism; hexose metabolism.</text>
</comment>
<evidence type="ECO:0000256" key="2">
    <source>
        <dbReference type="ARBA" id="ARBA00005028"/>
    </source>
</evidence>
<keyword evidence="8" id="KW-0106">Calcium</keyword>
<dbReference type="Gene3D" id="3.40.367.20">
    <property type="match status" value="1"/>
</dbReference>
<dbReference type="PANTHER" id="PTHR19443:SF3">
    <property type="entry name" value="HEXOKINASE-4"/>
    <property type="match status" value="1"/>
</dbReference>
<dbReference type="InterPro" id="IPR043129">
    <property type="entry name" value="ATPase_NBD"/>
</dbReference>
<keyword evidence="4 13" id="KW-0808">Transferase</keyword>
<feature type="non-terminal residue" evidence="16">
    <location>
        <position position="1"/>
    </location>
</feature>
<dbReference type="PANTHER" id="PTHR19443">
    <property type="entry name" value="HEXOKINASE"/>
    <property type="match status" value="1"/>
</dbReference>
<dbReference type="InterPro" id="IPR018247">
    <property type="entry name" value="EF_Hand_1_Ca_BS"/>
</dbReference>
<evidence type="ECO:0000313" key="17">
    <source>
        <dbReference type="Proteomes" id="UP001166093"/>
    </source>
</evidence>
<evidence type="ECO:0000259" key="15">
    <source>
        <dbReference type="PROSITE" id="PS50222"/>
    </source>
</evidence>
<evidence type="ECO:0000256" key="7">
    <source>
        <dbReference type="ARBA" id="ARBA00022777"/>
    </source>
</evidence>
<dbReference type="Pfam" id="PF03727">
    <property type="entry name" value="Hexokinase_2"/>
    <property type="match status" value="1"/>
</dbReference>
<dbReference type="PROSITE" id="PS00378">
    <property type="entry name" value="HEXOKINASE_1"/>
    <property type="match status" value="1"/>
</dbReference>
<dbReference type="Pfam" id="PF00349">
    <property type="entry name" value="Hexokinase_1"/>
    <property type="match status" value="1"/>
</dbReference>
<dbReference type="InterPro" id="IPR011992">
    <property type="entry name" value="EF-hand-dom_pair"/>
</dbReference>
<feature type="coiled-coil region" evidence="14">
    <location>
        <begin position="6"/>
        <end position="33"/>
    </location>
</feature>
<keyword evidence="10 13" id="KW-0324">Glycolysis</keyword>
<sequence>QVDQILSEFRLTKEELKEVMRRMQREMERGLRLETHDQASIKMLPTYVRSTPEGSEVGDFLSLDLGGTNLRVMLVKVGDDQEGGWKVETKHHMYSIPEDAMTGTAEMLFDYIAECISDFLDKHNMKHKKLPLGFTFSFPVRHEDIDKGILLNWTKGFKASGAEGNNVVGLLRDAIKRRGDFEMDVVAMVNDTVATMISCYYEDRTCEVGMIVGTGCNACYMEEMRTVELVEGDDGRMCVNTEWGAFGDRGELEEFRLEYDRIVDETSINSGQQLYEKIISGKYMGELVRLVLIKLVNENLLFNGEASDMLKTRGSFETRFVSQIESDSGDRKQIYNILTLLGLLPSELDCDIVRLACESVSTRAAHMCGAGLGGIINHMREQRREEVLKITVGVDGSVFKLHPNRKAATKSKAAAKRTQRGSSNVFSMFEQSQIQEFKEAFSCIDQDRDGIIKKSDLKETYAQLGKLNVNDDELEEMLKEGKGPINFTVFLTLFGEKLNGTDPEDIILNAFKLFDPNGTGAVNKDEFKRLLMTQADKFTAEEVEQAFSVTPIDVAGNIDYKSLCYIITHGDEKEES</sequence>
<dbReference type="EMBL" id="JAAWVQ010127965">
    <property type="protein sequence ID" value="MBN3283496.1"/>
    <property type="molecule type" value="Genomic_DNA"/>
</dbReference>
<dbReference type="SUPFAM" id="SSF53067">
    <property type="entry name" value="Actin-like ATPase domain"/>
    <property type="match status" value="2"/>
</dbReference>
<dbReference type="Gene3D" id="1.10.238.10">
    <property type="entry name" value="EF-hand"/>
    <property type="match status" value="2"/>
</dbReference>
<organism evidence="16 17">
    <name type="scientific">Polyodon spathula</name>
    <name type="common">North American paddlefish</name>
    <name type="synonym">Squalus spathula</name>
    <dbReference type="NCBI Taxonomy" id="7913"/>
    <lineage>
        <taxon>Eukaryota</taxon>
        <taxon>Metazoa</taxon>
        <taxon>Chordata</taxon>
        <taxon>Craniata</taxon>
        <taxon>Vertebrata</taxon>
        <taxon>Euteleostomi</taxon>
        <taxon>Actinopterygii</taxon>
        <taxon>Chondrostei</taxon>
        <taxon>Acipenseriformes</taxon>
        <taxon>Polyodontidae</taxon>
        <taxon>Polyodon</taxon>
    </lineage>
</organism>
<comment type="catalytic activity">
    <reaction evidence="11">
        <text>a D-hexose + ATP = a D-hexose 6-phosphate + ADP + H(+)</text>
        <dbReference type="Rhea" id="RHEA:22740"/>
        <dbReference type="ChEBI" id="CHEBI:4194"/>
        <dbReference type="ChEBI" id="CHEBI:15378"/>
        <dbReference type="ChEBI" id="CHEBI:30616"/>
        <dbReference type="ChEBI" id="CHEBI:229467"/>
        <dbReference type="ChEBI" id="CHEBI:456216"/>
        <dbReference type="EC" id="2.7.1.1"/>
    </reaction>
    <physiologicalReaction direction="left-to-right" evidence="11">
        <dbReference type="Rhea" id="RHEA:22741"/>
    </physiologicalReaction>
</comment>
<evidence type="ECO:0000256" key="6">
    <source>
        <dbReference type="ARBA" id="ARBA00022741"/>
    </source>
</evidence>
<evidence type="ECO:0000256" key="11">
    <source>
        <dbReference type="ARBA" id="ARBA00044613"/>
    </source>
</evidence>
<evidence type="ECO:0000256" key="3">
    <source>
        <dbReference type="ARBA" id="ARBA00009225"/>
    </source>
</evidence>
<dbReference type="InterPro" id="IPR001312">
    <property type="entry name" value="Hexokinase"/>
</dbReference>
<comment type="pathway">
    <text evidence="1">Carbohydrate degradation; glycolysis; D-glyceraldehyde 3-phosphate and glycerone phosphate from D-glucose: step 1/4.</text>
</comment>
<evidence type="ECO:0000256" key="8">
    <source>
        <dbReference type="ARBA" id="ARBA00022837"/>
    </source>
</evidence>
<gene>
    <name evidence="16" type="primary">Gck</name>
    <name evidence="16" type="ORF">GTO93_0019681</name>
</gene>
<dbReference type="PRINTS" id="PR00475">
    <property type="entry name" value="HEXOKINASE"/>
</dbReference>
<dbReference type="InterPro" id="IPR022672">
    <property type="entry name" value="Hexokinase_N"/>
</dbReference>